<protein>
    <submittedName>
        <fullName evidence="1">Uncharacterized protein</fullName>
    </submittedName>
</protein>
<dbReference type="EMBL" id="MW493386">
    <property type="protein sequence ID" value="QTK22400.1"/>
    <property type="molecule type" value="Genomic_DNA"/>
</dbReference>
<name>A0A8A6W4B9_FUSOX</name>
<evidence type="ECO:0000313" key="1">
    <source>
        <dbReference type="EMBL" id="QTK22400.1"/>
    </source>
</evidence>
<proteinExistence type="predicted"/>
<dbReference type="AlphaFoldDB" id="A0A8A6W4B9"/>
<reference evidence="1" key="1">
    <citation type="submission" date="2021-01" db="EMBL/GenBank/DDBJ databases">
        <title>Complete mitochondrial genome sequence of date palm pathogenic fungus, Fusarium oxysporum f. sp. albedinis strain Foa44.</title>
        <authorList>
            <person name="Khayi S."/>
            <person name="El Guili M."/>
            <person name="Meftah Kadmiri I."/>
            <person name="Fokar M."/>
            <person name="Mentag R."/>
        </authorList>
    </citation>
    <scope>NUCLEOTIDE SEQUENCE</scope>
    <source>
        <strain evidence="1">Foa44</strain>
    </source>
</reference>
<organism evidence="1">
    <name type="scientific">Fusarium oxysporum f. sp. albedinis</name>
    <dbReference type="NCBI Taxonomy" id="72712"/>
    <lineage>
        <taxon>Eukaryota</taxon>
        <taxon>Fungi</taxon>
        <taxon>Dikarya</taxon>
        <taxon>Ascomycota</taxon>
        <taxon>Pezizomycotina</taxon>
        <taxon>Sordariomycetes</taxon>
        <taxon>Hypocreomycetidae</taxon>
        <taxon>Hypocreales</taxon>
        <taxon>Nectriaceae</taxon>
        <taxon>Fusarium</taxon>
        <taxon>Fusarium oxysporum species complex</taxon>
    </lineage>
</organism>
<sequence length="120" mass="14462">MNKACMRHNNFKFIDRLIYSNGVAKVSFILDEFQSPEDFSNEITFFLLHIAKRWFNPKEFRYIILHVELYNNKTLVETTFNYGLSNDITKFKQIFKELKAYASRDKNFIIKVWFNEEDLG</sequence>
<gene>
    <name evidence="1" type="primary">orf120</name>
</gene>
<geneLocation type="mitochondrion" evidence="1"/>
<accession>A0A8A6W4B9</accession>
<keyword evidence="1" id="KW-0496">Mitochondrion</keyword>